<evidence type="ECO:0008006" key="4">
    <source>
        <dbReference type="Google" id="ProtNLM"/>
    </source>
</evidence>
<dbReference type="Proteomes" id="UP000242415">
    <property type="component" value="Unassembled WGS sequence"/>
</dbReference>
<dbReference type="RefSeq" id="WP_091556193.1">
    <property type="nucleotide sequence ID" value="NZ_FNPH01000004.1"/>
</dbReference>
<dbReference type="AlphaFoldDB" id="A0A1H3NXD7"/>
<gene>
    <name evidence="2" type="ORF">SAMN05444365_104198</name>
</gene>
<feature type="transmembrane region" description="Helical" evidence="1">
    <location>
        <begin position="12"/>
        <end position="32"/>
    </location>
</feature>
<accession>A0A1H3NXD7</accession>
<feature type="transmembrane region" description="Helical" evidence="1">
    <location>
        <begin position="69"/>
        <end position="94"/>
    </location>
</feature>
<feature type="transmembrane region" description="Helical" evidence="1">
    <location>
        <begin position="293"/>
        <end position="319"/>
    </location>
</feature>
<keyword evidence="1" id="KW-0472">Membrane</keyword>
<protein>
    <recommendedName>
        <fullName evidence="4">ABC-2 family transporter protein</fullName>
    </recommendedName>
</protein>
<evidence type="ECO:0000256" key="1">
    <source>
        <dbReference type="SAM" id="Phobius"/>
    </source>
</evidence>
<dbReference type="EMBL" id="FNPH01000004">
    <property type="protein sequence ID" value="SDY93185.1"/>
    <property type="molecule type" value="Genomic_DNA"/>
</dbReference>
<keyword evidence="1" id="KW-1133">Transmembrane helix</keyword>
<feature type="transmembrane region" description="Helical" evidence="1">
    <location>
        <begin position="162"/>
        <end position="182"/>
    </location>
</feature>
<sequence length="323" mass="34776">MTWVAWRQQRPQVLASLAVIAAVAGVVVFFRFDAMSYMRDNGITGCLRVDEGRCESAAMNAFSDEYTSYVSVIPLVLLCLPVLLGMFAGAPLFAREFEHGTHIFTLTQSVGRTRWWATKSTIAGVPVVVGTLVLGLVATWGLRPLSYVAHGRMVTPGFETQGLVLAAYTLVAFAVGATAGLLARNTVVAMASTIGLYLVLLVGVSALARPHYLDPVENRGTVAEGAAIGSQSGRSLVPDDAWRVDSSYFDPSGQKVSFDPSSCRSADNSIENCLTRQNIASLSARFHPDNQFWGFQLIESVVFLVIAAALLGTGVWALLRRLL</sequence>
<dbReference type="OrthoDB" id="3579673at2"/>
<keyword evidence="3" id="KW-1185">Reference proteome</keyword>
<evidence type="ECO:0000313" key="3">
    <source>
        <dbReference type="Proteomes" id="UP000242415"/>
    </source>
</evidence>
<dbReference type="STRING" id="405436.SAMN05444365_104198"/>
<organism evidence="2 3">
    <name type="scientific">Micromonospora pattaloongensis</name>
    <dbReference type="NCBI Taxonomy" id="405436"/>
    <lineage>
        <taxon>Bacteria</taxon>
        <taxon>Bacillati</taxon>
        <taxon>Actinomycetota</taxon>
        <taxon>Actinomycetes</taxon>
        <taxon>Micromonosporales</taxon>
        <taxon>Micromonosporaceae</taxon>
        <taxon>Micromonospora</taxon>
    </lineage>
</organism>
<keyword evidence="1" id="KW-0812">Transmembrane</keyword>
<evidence type="ECO:0000313" key="2">
    <source>
        <dbReference type="EMBL" id="SDY93185.1"/>
    </source>
</evidence>
<reference evidence="3" key="1">
    <citation type="submission" date="2016-10" db="EMBL/GenBank/DDBJ databases">
        <authorList>
            <person name="Varghese N."/>
            <person name="Submissions S."/>
        </authorList>
    </citation>
    <scope>NUCLEOTIDE SEQUENCE [LARGE SCALE GENOMIC DNA]</scope>
    <source>
        <strain evidence="3">DSM 45245</strain>
    </source>
</reference>
<proteinExistence type="predicted"/>
<feature type="transmembrane region" description="Helical" evidence="1">
    <location>
        <begin position="122"/>
        <end position="142"/>
    </location>
</feature>
<name>A0A1H3NXD7_9ACTN</name>
<feature type="transmembrane region" description="Helical" evidence="1">
    <location>
        <begin position="187"/>
        <end position="208"/>
    </location>
</feature>